<keyword evidence="2" id="KW-0472">Membrane</keyword>
<gene>
    <name evidence="3" type="ORF">IEO21_01605</name>
</gene>
<feature type="compositionally biased region" description="Low complexity" evidence="1">
    <location>
        <begin position="95"/>
        <end position="113"/>
    </location>
</feature>
<dbReference type="AlphaFoldDB" id="A0A8H7U5B8"/>
<evidence type="ECO:0000313" key="4">
    <source>
        <dbReference type="Proteomes" id="UP000639403"/>
    </source>
</evidence>
<comment type="caution">
    <text evidence="3">The sequence shown here is derived from an EMBL/GenBank/DDBJ whole genome shotgun (WGS) entry which is preliminary data.</text>
</comment>
<accession>A0A8H7U5B8</accession>
<sequence length="320" mass="32858">MLSYAPRSPHQSLACFLHLCTATTSVTYVLIPTSAIAPSSTVAGSEQPTSPIPVSTSPSGDSTSISAAGLSETSSLSSTGAEDPSPTSAAGFPETSSLSSTGGLPSSSGSDTDAPFNPSTAYSNVTSSTSTIVKHRPSPTPSPTVAGPAITVPTATSTLGSITLAPASTGLSSNSSKTQSPTAGSLARKTNVGAIAGGVIGGLCLFALLAVLLVFWLRRRRRTRVAPSAEFMSAAAAASHGADAKEASLPLARQNSLEDELPPAFTPGSFSDPIFEKLRSAEMQRQQYQDYSPYRFEREETTGVAEGGSRDKYGRSFLIE</sequence>
<evidence type="ECO:0008006" key="5">
    <source>
        <dbReference type="Google" id="ProtNLM"/>
    </source>
</evidence>
<dbReference type="EMBL" id="JADOXO010000012">
    <property type="protein sequence ID" value="KAF9820172.1"/>
    <property type="molecule type" value="Genomic_DNA"/>
</dbReference>
<proteinExistence type="predicted"/>
<feature type="region of interest" description="Disordered" evidence="1">
    <location>
        <begin position="299"/>
        <end position="320"/>
    </location>
</feature>
<dbReference type="Proteomes" id="UP000639403">
    <property type="component" value="Unassembled WGS sequence"/>
</dbReference>
<feature type="compositionally biased region" description="Low complexity" evidence="1">
    <location>
        <begin position="48"/>
        <end position="82"/>
    </location>
</feature>
<evidence type="ECO:0000256" key="2">
    <source>
        <dbReference type="SAM" id="Phobius"/>
    </source>
</evidence>
<reference evidence="3" key="2">
    <citation type="journal article" name="Front. Microbiol.">
        <title>Degradative Capacity of Two Strains of Rhodonia placenta: From Phenotype to Genotype.</title>
        <authorList>
            <person name="Kolle M."/>
            <person name="Horta M.A.C."/>
            <person name="Nowrousian M."/>
            <person name="Ohm R.A."/>
            <person name="Benz J.P."/>
            <person name="Pilgard A."/>
        </authorList>
    </citation>
    <scope>NUCLEOTIDE SEQUENCE</scope>
    <source>
        <strain evidence="3">FPRL280</strain>
    </source>
</reference>
<keyword evidence="2" id="KW-0812">Transmembrane</keyword>
<evidence type="ECO:0000313" key="3">
    <source>
        <dbReference type="EMBL" id="KAF9820172.1"/>
    </source>
</evidence>
<feature type="region of interest" description="Disordered" evidence="1">
    <location>
        <begin position="39"/>
        <end position="151"/>
    </location>
</feature>
<feature type="compositionally biased region" description="Polar residues" evidence="1">
    <location>
        <begin position="117"/>
        <end position="132"/>
    </location>
</feature>
<evidence type="ECO:0000256" key="1">
    <source>
        <dbReference type="SAM" id="MobiDB-lite"/>
    </source>
</evidence>
<name>A0A8H7U5B8_9APHY</name>
<protein>
    <recommendedName>
        <fullName evidence="5">Mid2 domain-containing protein</fullName>
    </recommendedName>
</protein>
<organism evidence="3 4">
    <name type="scientific">Rhodonia placenta</name>
    <dbReference type="NCBI Taxonomy" id="104341"/>
    <lineage>
        <taxon>Eukaryota</taxon>
        <taxon>Fungi</taxon>
        <taxon>Dikarya</taxon>
        <taxon>Basidiomycota</taxon>
        <taxon>Agaricomycotina</taxon>
        <taxon>Agaricomycetes</taxon>
        <taxon>Polyporales</taxon>
        <taxon>Adustoporiaceae</taxon>
        <taxon>Rhodonia</taxon>
    </lineage>
</organism>
<keyword evidence="2" id="KW-1133">Transmembrane helix</keyword>
<feature type="transmembrane region" description="Helical" evidence="2">
    <location>
        <begin position="195"/>
        <end position="217"/>
    </location>
</feature>
<reference evidence="3" key="1">
    <citation type="submission" date="2020-11" db="EMBL/GenBank/DDBJ databases">
        <authorList>
            <person name="Koelle M."/>
            <person name="Horta M.A.C."/>
            <person name="Nowrousian M."/>
            <person name="Ohm R.A."/>
            <person name="Benz P."/>
            <person name="Pilgard A."/>
        </authorList>
    </citation>
    <scope>NUCLEOTIDE SEQUENCE</scope>
    <source>
        <strain evidence="3">FPRL280</strain>
    </source>
</reference>